<proteinExistence type="predicted"/>
<dbReference type="EMBL" id="CM039437">
    <property type="protein sequence ID" value="KAI4305879.1"/>
    <property type="molecule type" value="Genomic_DNA"/>
</dbReference>
<dbReference type="Proteomes" id="UP000828941">
    <property type="component" value="Chromosome 12"/>
</dbReference>
<accession>A0ACB9L918</accession>
<comment type="caution">
    <text evidence="1">The sequence shown here is derived from an EMBL/GenBank/DDBJ whole genome shotgun (WGS) entry which is preliminary data.</text>
</comment>
<keyword evidence="2" id="KW-1185">Reference proteome</keyword>
<organism evidence="1 2">
    <name type="scientific">Bauhinia variegata</name>
    <name type="common">Purple orchid tree</name>
    <name type="synonym">Phanera variegata</name>
    <dbReference type="NCBI Taxonomy" id="167791"/>
    <lineage>
        <taxon>Eukaryota</taxon>
        <taxon>Viridiplantae</taxon>
        <taxon>Streptophyta</taxon>
        <taxon>Embryophyta</taxon>
        <taxon>Tracheophyta</taxon>
        <taxon>Spermatophyta</taxon>
        <taxon>Magnoliopsida</taxon>
        <taxon>eudicotyledons</taxon>
        <taxon>Gunneridae</taxon>
        <taxon>Pentapetalae</taxon>
        <taxon>rosids</taxon>
        <taxon>fabids</taxon>
        <taxon>Fabales</taxon>
        <taxon>Fabaceae</taxon>
        <taxon>Cercidoideae</taxon>
        <taxon>Cercideae</taxon>
        <taxon>Bauhiniinae</taxon>
        <taxon>Bauhinia</taxon>
    </lineage>
</organism>
<name>A0ACB9L918_BAUVA</name>
<evidence type="ECO:0000313" key="1">
    <source>
        <dbReference type="EMBL" id="KAI4305879.1"/>
    </source>
</evidence>
<evidence type="ECO:0000313" key="2">
    <source>
        <dbReference type="Proteomes" id="UP000828941"/>
    </source>
</evidence>
<reference evidence="1 2" key="1">
    <citation type="journal article" date="2022" name="DNA Res.">
        <title>Chromosomal-level genome assembly of the orchid tree Bauhinia variegata (Leguminosae; Cercidoideae) supports the allotetraploid origin hypothesis of Bauhinia.</title>
        <authorList>
            <person name="Zhong Y."/>
            <person name="Chen Y."/>
            <person name="Zheng D."/>
            <person name="Pang J."/>
            <person name="Liu Y."/>
            <person name="Luo S."/>
            <person name="Meng S."/>
            <person name="Qian L."/>
            <person name="Wei D."/>
            <person name="Dai S."/>
            <person name="Zhou R."/>
        </authorList>
    </citation>
    <scope>NUCLEOTIDE SEQUENCE [LARGE SCALE GENOMIC DNA]</scope>
    <source>
        <strain evidence="1">BV-YZ2020</strain>
    </source>
</reference>
<sequence length="212" mass="24168">MGIDIKPECRGRSSHTSYTVTIHGRAIPTQVTSSCRSARYWIHKFLRVCPRHQPELLVGLDIEWRPNFTRGGVQNPVAIIQLCISKSCLIFQLHQASSIPKSLYEALQNPNIVYAGLGITRDAKKLEEDYGLQIARCIKLETMAAKVYDQKELQRAGLKTLVEYILEEDIPKPKHVTLSNWQAKTLTCDQVCYACVDAYYSYKLAKQMLYDD</sequence>
<protein>
    <submittedName>
        <fullName evidence="1">Uncharacterized protein</fullName>
    </submittedName>
</protein>
<gene>
    <name evidence="1" type="ORF">L6164_029212</name>
</gene>